<comment type="similarity">
    <text evidence="2">Belongs to the MscS (TC 1.A.23) family.</text>
</comment>
<evidence type="ECO:0000259" key="8">
    <source>
        <dbReference type="Pfam" id="PF00924"/>
    </source>
</evidence>
<accession>A0A4R1N9G5</accession>
<dbReference type="InterPro" id="IPR057485">
    <property type="entry name" value="YbiO-like_TM1"/>
</dbReference>
<dbReference type="NCBIfam" id="NF008542">
    <property type="entry name" value="PRK11465.1"/>
    <property type="match status" value="1"/>
</dbReference>
<feature type="domain" description="Mechanosensitive ion channel transmembrane helices 2/3" evidence="10">
    <location>
        <begin position="547"/>
        <end position="587"/>
    </location>
</feature>
<feature type="transmembrane region" description="Helical" evidence="7">
    <location>
        <begin position="215"/>
        <end position="236"/>
    </location>
</feature>
<gene>
    <name evidence="12" type="ORF">EZJ58_1962</name>
</gene>
<name>A0A4R1N9G5_9GAMM</name>
<dbReference type="SUPFAM" id="SSF82689">
    <property type="entry name" value="Mechanosensitive channel protein MscS (YggB), C-terminal domain"/>
    <property type="match status" value="1"/>
</dbReference>
<dbReference type="Pfam" id="PF25392">
    <property type="entry name" value="MS_channel_TM1"/>
    <property type="match status" value="1"/>
</dbReference>
<evidence type="ECO:0000256" key="5">
    <source>
        <dbReference type="ARBA" id="ARBA00022989"/>
    </source>
</evidence>
<dbReference type="Gene3D" id="2.30.30.60">
    <property type="match status" value="1"/>
</dbReference>
<feature type="transmembrane region" description="Helical" evidence="7">
    <location>
        <begin position="324"/>
        <end position="346"/>
    </location>
</feature>
<evidence type="ECO:0000313" key="12">
    <source>
        <dbReference type="EMBL" id="TCL03872.1"/>
    </source>
</evidence>
<keyword evidence="13" id="KW-1185">Reference proteome</keyword>
<feature type="transmembrane region" description="Helical" evidence="7">
    <location>
        <begin position="366"/>
        <end position="392"/>
    </location>
</feature>
<evidence type="ECO:0000259" key="10">
    <source>
        <dbReference type="Pfam" id="PF21088"/>
    </source>
</evidence>
<keyword evidence="5 7" id="KW-1133">Transmembrane helix</keyword>
<dbReference type="InterPro" id="IPR011066">
    <property type="entry name" value="MscS_channel_C_sf"/>
</dbReference>
<evidence type="ECO:0000256" key="1">
    <source>
        <dbReference type="ARBA" id="ARBA00004651"/>
    </source>
</evidence>
<feature type="transmembrane region" description="Helical" evidence="7">
    <location>
        <begin position="540"/>
        <end position="562"/>
    </location>
</feature>
<dbReference type="SUPFAM" id="SSF50182">
    <property type="entry name" value="Sm-like ribonucleoproteins"/>
    <property type="match status" value="1"/>
</dbReference>
<dbReference type="Pfam" id="PF21082">
    <property type="entry name" value="MS_channel_3rd"/>
    <property type="match status" value="1"/>
</dbReference>
<sequence>MPVFTRVSALSCRITYWRKAGALLLLGCLLVMPSLHAASLPYLSKLTAAAPATPAAPAAAAPSATNGNPPSPADEKAAYAALADILNNDAARTELIKQLRAAAQGQPSQAAPLLAPADEEKDTPTLLDSVTDITRFYSHAMAAKLNTLSKNITSAPQHTFNRAVFMLALSRFALLSVATFAFYFFCRWLVTPLLHRLGRWGHTANDKYKSGVKRISAVFGAFAVEMIILLAAVMLGQFLTEYLNADSRTIARQLSLFLNAFAVMELFKTLLRMIFCPRYPELRRLPMSDKSARYWNHRLSLVSGFIGYSAMVIVPIIANQINTQTAALVNFIIMLATTAYVLWLIVRNKRNIQKELEQFANRSLAFFSVFIRAFSLIWHWLAVAYFVMLFLLTQFDPGNSLKFMVTATVKSLMIISVGALISGLLTRWISRHITLSPDARRNYPQLQQRLNVYVSSALKICRVLVVFAVMLLLLDAWHLFNLRNWLTGDFGARIVDALLRIFIILIFSALGWTLLASIIENRLATDAHGRPQPSARTRTLLTLFRNALSVIISTITIMIILSEIGVNIAPLLAGAGALGLAISFGAQTLVKDVITGVFIQFENGMNTGDLVTIGDITGVVERMTIRSVGVRQDTGAYFIIPFSSITTFANFVRGIGSFVANYDVNRDEDIDRVNQALRDAVTELMSKEDIRPMVIGEPNFGGVVGLTNQSFTVRVSFTTQALKQWTVRFTLDGLVKNHFEAAGIRPPYQAVQIISAAATRNNVDEAANDGLPPPAPNA</sequence>
<dbReference type="AlphaFoldDB" id="A0A4R1N9G5"/>
<dbReference type="EMBL" id="SJOI01000001">
    <property type="protein sequence ID" value="TCL03872.1"/>
    <property type="molecule type" value="Genomic_DNA"/>
</dbReference>
<feature type="transmembrane region" description="Helical" evidence="7">
    <location>
        <begin position="256"/>
        <end position="275"/>
    </location>
</feature>
<dbReference type="InterPro" id="IPR023408">
    <property type="entry name" value="MscS_beta-dom_sf"/>
</dbReference>
<evidence type="ECO:0000256" key="3">
    <source>
        <dbReference type="ARBA" id="ARBA00022475"/>
    </source>
</evidence>
<comment type="caution">
    <text evidence="12">The sequence shown here is derived from an EMBL/GenBank/DDBJ whole genome shotgun (WGS) entry which is preliminary data.</text>
</comment>
<evidence type="ECO:0000256" key="4">
    <source>
        <dbReference type="ARBA" id="ARBA00022692"/>
    </source>
</evidence>
<feature type="domain" description="Moderate conductance mechanosensitive channel YbiO-like transmembrane helix 1" evidence="11">
    <location>
        <begin position="407"/>
        <end position="485"/>
    </location>
</feature>
<dbReference type="InterPro" id="IPR049278">
    <property type="entry name" value="MS_channel_C"/>
</dbReference>
<dbReference type="PANTHER" id="PTHR30460">
    <property type="entry name" value="MODERATE CONDUCTANCE MECHANOSENSITIVE CHANNEL YBIO"/>
    <property type="match status" value="1"/>
</dbReference>
<evidence type="ECO:0000313" key="13">
    <source>
        <dbReference type="Proteomes" id="UP000294555"/>
    </source>
</evidence>
<dbReference type="Pfam" id="PF00924">
    <property type="entry name" value="MS_channel_2nd"/>
    <property type="match status" value="1"/>
</dbReference>
<dbReference type="SUPFAM" id="SSF82861">
    <property type="entry name" value="Mechanosensitive channel protein MscS (YggB), transmembrane region"/>
    <property type="match status" value="1"/>
</dbReference>
<dbReference type="FunFam" id="1.10.287.1260:FF:000003">
    <property type="entry name" value="MscS Mechanosensitive ion channel"/>
    <property type="match status" value="1"/>
</dbReference>
<dbReference type="Gene3D" id="3.30.70.100">
    <property type="match status" value="1"/>
</dbReference>
<dbReference type="GO" id="GO:0005886">
    <property type="term" value="C:plasma membrane"/>
    <property type="evidence" value="ECO:0007669"/>
    <property type="project" value="UniProtKB-SubCell"/>
</dbReference>
<organism evidence="12 13">
    <name type="scientific">Sodalis ligni</name>
    <dbReference type="NCBI Taxonomy" id="2697027"/>
    <lineage>
        <taxon>Bacteria</taxon>
        <taxon>Pseudomonadati</taxon>
        <taxon>Pseudomonadota</taxon>
        <taxon>Gammaproteobacteria</taxon>
        <taxon>Enterobacterales</taxon>
        <taxon>Bruguierivoracaceae</taxon>
        <taxon>Sodalis</taxon>
    </lineage>
</organism>
<proteinExistence type="inferred from homology"/>
<evidence type="ECO:0000256" key="2">
    <source>
        <dbReference type="ARBA" id="ARBA00008017"/>
    </source>
</evidence>
<dbReference type="InterPro" id="IPR010920">
    <property type="entry name" value="LSM_dom_sf"/>
</dbReference>
<feature type="transmembrane region" description="Helical" evidence="7">
    <location>
        <begin position="497"/>
        <end position="519"/>
    </location>
</feature>
<evidence type="ECO:0000256" key="7">
    <source>
        <dbReference type="SAM" id="Phobius"/>
    </source>
</evidence>
<evidence type="ECO:0000259" key="9">
    <source>
        <dbReference type="Pfam" id="PF21082"/>
    </source>
</evidence>
<feature type="transmembrane region" description="Helical" evidence="7">
    <location>
        <begin position="450"/>
        <end position="477"/>
    </location>
</feature>
<dbReference type="Gene3D" id="1.10.287.1260">
    <property type="match status" value="1"/>
</dbReference>
<dbReference type="Pfam" id="PF21088">
    <property type="entry name" value="MS_channel_1st"/>
    <property type="match status" value="1"/>
</dbReference>
<feature type="transmembrane region" description="Helical" evidence="7">
    <location>
        <begin position="163"/>
        <end position="186"/>
    </location>
</feature>
<feature type="domain" description="Mechanosensitive ion channel MscS C-terminal" evidence="9">
    <location>
        <begin position="660"/>
        <end position="745"/>
    </location>
</feature>
<feature type="domain" description="Mechanosensitive ion channel MscS" evidence="8">
    <location>
        <begin position="588"/>
        <end position="652"/>
    </location>
</feature>
<dbReference type="InterPro" id="IPR045276">
    <property type="entry name" value="YbiO_bact"/>
</dbReference>
<dbReference type="InterPro" id="IPR011014">
    <property type="entry name" value="MscS_channel_TM-2"/>
</dbReference>
<dbReference type="InterPro" id="IPR049142">
    <property type="entry name" value="MS_channel_1st"/>
</dbReference>
<feature type="transmembrane region" description="Helical" evidence="7">
    <location>
        <begin position="295"/>
        <end position="318"/>
    </location>
</feature>
<dbReference type="InterPro" id="IPR006685">
    <property type="entry name" value="MscS_channel_2nd"/>
</dbReference>
<keyword evidence="3" id="KW-1003">Cell membrane</keyword>
<comment type="subcellular location">
    <subcellularLocation>
        <location evidence="1">Cell membrane</location>
        <topology evidence="1">Multi-pass membrane protein</topology>
    </subcellularLocation>
</comment>
<keyword evidence="6 7" id="KW-0472">Membrane</keyword>
<keyword evidence="4 7" id="KW-0812">Transmembrane</keyword>
<dbReference type="GO" id="GO:0008381">
    <property type="term" value="F:mechanosensitive monoatomic ion channel activity"/>
    <property type="evidence" value="ECO:0007669"/>
    <property type="project" value="InterPro"/>
</dbReference>
<evidence type="ECO:0000256" key="6">
    <source>
        <dbReference type="ARBA" id="ARBA00023136"/>
    </source>
</evidence>
<dbReference type="Proteomes" id="UP000294555">
    <property type="component" value="Unassembled WGS sequence"/>
</dbReference>
<protein>
    <submittedName>
        <fullName evidence="12">Small-conductance mechanosensitive channel</fullName>
    </submittedName>
</protein>
<evidence type="ECO:0000259" key="11">
    <source>
        <dbReference type="Pfam" id="PF25392"/>
    </source>
</evidence>
<feature type="transmembrane region" description="Helical" evidence="7">
    <location>
        <begin position="412"/>
        <end position="429"/>
    </location>
</feature>
<dbReference type="PANTHER" id="PTHR30460:SF0">
    <property type="entry name" value="MODERATE CONDUCTANCE MECHANOSENSITIVE CHANNEL YBIO"/>
    <property type="match status" value="1"/>
</dbReference>
<reference evidence="12 13" key="1">
    <citation type="submission" date="2019-02" db="EMBL/GenBank/DDBJ databases">
        <title>Investigation of anaerobic lignin degradation for improved lignocellulosic biofuels.</title>
        <authorList>
            <person name="Deangelis K."/>
        </authorList>
    </citation>
    <scope>NUCLEOTIDE SEQUENCE [LARGE SCALE GENOMIC DNA]</scope>
    <source>
        <strain evidence="12 13">159R</strain>
    </source>
</reference>